<evidence type="ECO:0000313" key="2">
    <source>
        <dbReference type="EMBL" id="MCI3246516.1"/>
    </source>
</evidence>
<evidence type="ECO:0000256" key="1">
    <source>
        <dbReference type="SAM" id="SignalP"/>
    </source>
</evidence>
<protein>
    <submittedName>
        <fullName evidence="2">Uncharacterized protein</fullName>
    </submittedName>
</protein>
<organism evidence="2 3">
    <name type="scientific">Streptomyces spinosisporus</name>
    <dbReference type="NCBI Taxonomy" id="2927582"/>
    <lineage>
        <taxon>Bacteria</taxon>
        <taxon>Bacillati</taxon>
        <taxon>Actinomycetota</taxon>
        <taxon>Actinomycetes</taxon>
        <taxon>Kitasatosporales</taxon>
        <taxon>Streptomycetaceae</taxon>
        <taxon>Streptomyces</taxon>
    </lineage>
</organism>
<dbReference type="RefSeq" id="WP_242713848.1">
    <property type="nucleotide sequence ID" value="NZ_JALDAX010000039.1"/>
</dbReference>
<reference evidence="2" key="1">
    <citation type="submission" date="2022-03" db="EMBL/GenBank/DDBJ databases">
        <title>Streptomyces 7R015 and 7R016 isolated from Barleria lupulina in Thailand.</title>
        <authorList>
            <person name="Kanchanasin P."/>
            <person name="Phongsopitanun W."/>
            <person name="Tanasupawat S."/>
        </authorList>
    </citation>
    <scope>NUCLEOTIDE SEQUENCE</scope>
    <source>
        <strain evidence="2">7R016</strain>
    </source>
</reference>
<dbReference type="Proteomes" id="UP001165270">
    <property type="component" value="Unassembled WGS sequence"/>
</dbReference>
<name>A0ABS9XYU9_9ACTN</name>
<evidence type="ECO:0000313" key="3">
    <source>
        <dbReference type="Proteomes" id="UP001165270"/>
    </source>
</evidence>
<accession>A0ABS9XYU9</accession>
<keyword evidence="3" id="KW-1185">Reference proteome</keyword>
<dbReference type="EMBL" id="JALDAX010000039">
    <property type="protein sequence ID" value="MCI3246516.1"/>
    <property type="molecule type" value="Genomic_DNA"/>
</dbReference>
<sequence>MLLKLAAVAAAGAMTAIGITGSATATPVKAQTPPTAAASFEKEYFYTTQDQWTHWTPDAQTSSHAGTLYKGVNYFYCYVEGAWYSNGSYGSVIWLRTDDDTGNRNVYVSDTNLTYSDFVHDTEILHHC</sequence>
<gene>
    <name evidence="2" type="ORF">MQN93_43245</name>
</gene>
<keyword evidence="1" id="KW-0732">Signal</keyword>
<proteinExistence type="predicted"/>
<comment type="caution">
    <text evidence="2">The sequence shown here is derived from an EMBL/GenBank/DDBJ whole genome shotgun (WGS) entry which is preliminary data.</text>
</comment>
<feature type="signal peptide" evidence="1">
    <location>
        <begin position="1"/>
        <end position="25"/>
    </location>
</feature>
<feature type="chain" id="PRO_5045523342" evidence="1">
    <location>
        <begin position="26"/>
        <end position="128"/>
    </location>
</feature>